<evidence type="ECO:0000256" key="1">
    <source>
        <dbReference type="ARBA" id="ARBA00023157"/>
    </source>
</evidence>
<accession>A0A811Y3S4</accession>
<feature type="region of interest" description="Disordered" evidence="2">
    <location>
        <begin position="287"/>
        <end position="307"/>
    </location>
</feature>
<dbReference type="InterPro" id="IPR044913">
    <property type="entry name" value="P_trefoil_dom_sf"/>
</dbReference>
<feature type="transmembrane region" description="Helical" evidence="3">
    <location>
        <begin position="6"/>
        <end position="30"/>
    </location>
</feature>
<sequence length="373" mass="40110">MVAVGYLMAGASATAWNCCVVLLLTAAICFKVDRHFHLRVFVEVVLPNGHVAGTQEVTLICPKPGHAWTLDSCLAPYPLHPTPGHSFVHSAPALLSLGPGPTTQSHPGSTPVGHPGTQGVDKLPYAGRHPMQDQCQVASRHIPCRVRRGSKEACQQADCCYDNSRGQSGHFVLAVSQETALAHGITLLGSFVFFHFLLIHCGTTVQVAGNQLVLENQLVSDLDGEQRTGHAVGLGVKGAQNHAQKLSHKHPPQGPWKKRRLLHLCCIFNASGLLLLQVSIFPRPPPAPVSPSGPCGSSSNHQGPWFPEDPQEIPVKSRLLRDQNSWDLWGALQLGLLLQPLRLLLLRSGDLVHDVLLGACKCQGCVLPGDTQP</sequence>
<dbReference type="PANTHER" id="PTHR23343">
    <property type="entry name" value="ZONA PELLUCIDA SPERM-BINDING PROTEIN"/>
    <property type="match status" value="1"/>
</dbReference>
<dbReference type="GO" id="GO:0032190">
    <property type="term" value="F:acrosin binding"/>
    <property type="evidence" value="ECO:0007669"/>
    <property type="project" value="TreeGrafter"/>
</dbReference>
<proteinExistence type="predicted"/>
<evidence type="ECO:0000313" key="5">
    <source>
        <dbReference type="Proteomes" id="UP000645828"/>
    </source>
</evidence>
<dbReference type="GO" id="GO:0035804">
    <property type="term" value="F:structural constituent of egg coat"/>
    <property type="evidence" value="ECO:0007669"/>
    <property type="project" value="TreeGrafter"/>
</dbReference>
<dbReference type="InterPro" id="IPR000519">
    <property type="entry name" value="P_trefoil_dom"/>
</dbReference>
<organism evidence="4 5">
    <name type="scientific">Nyctereutes procyonoides</name>
    <name type="common">Raccoon dog</name>
    <name type="synonym">Canis procyonoides</name>
    <dbReference type="NCBI Taxonomy" id="34880"/>
    <lineage>
        <taxon>Eukaryota</taxon>
        <taxon>Metazoa</taxon>
        <taxon>Chordata</taxon>
        <taxon>Craniata</taxon>
        <taxon>Vertebrata</taxon>
        <taxon>Euteleostomi</taxon>
        <taxon>Mammalia</taxon>
        <taxon>Eutheria</taxon>
        <taxon>Laurasiatheria</taxon>
        <taxon>Carnivora</taxon>
        <taxon>Caniformia</taxon>
        <taxon>Canidae</taxon>
        <taxon>Nyctereutes</taxon>
    </lineage>
</organism>
<dbReference type="InterPro" id="IPR017957">
    <property type="entry name" value="P_trefoil_CS"/>
</dbReference>
<dbReference type="AlphaFoldDB" id="A0A811Y3S4"/>
<dbReference type="SUPFAM" id="SSF57492">
    <property type="entry name" value="Trefoil"/>
    <property type="match status" value="1"/>
</dbReference>
<evidence type="ECO:0000256" key="3">
    <source>
        <dbReference type="SAM" id="Phobius"/>
    </source>
</evidence>
<comment type="caution">
    <text evidence="4">The sequence shown here is derived from an EMBL/GenBank/DDBJ whole genome shotgun (WGS) entry which is preliminary data.</text>
</comment>
<protein>
    <submittedName>
        <fullName evidence="4">(raccoon dog) hypothetical protein</fullName>
    </submittedName>
</protein>
<dbReference type="GO" id="GO:0035805">
    <property type="term" value="C:egg coat"/>
    <property type="evidence" value="ECO:0007669"/>
    <property type="project" value="TreeGrafter"/>
</dbReference>
<keyword evidence="3" id="KW-0472">Membrane</keyword>
<keyword evidence="5" id="KW-1185">Reference proteome</keyword>
<gene>
    <name evidence="4" type="ORF">NYPRO_LOCUS3031</name>
</gene>
<dbReference type="PROSITE" id="PS00025">
    <property type="entry name" value="P_TREFOIL_1"/>
    <property type="match status" value="1"/>
</dbReference>
<dbReference type="GO" id="GO:0007339">
    <property type="term" value="P:binding of sperm to zona pellucida"/>
    <property type="evidence" value="ECO:0007669"/>
    <property type="project" value="TreeGrafter"/>
</dbReference>
<name>A0A811Y3S4_NYCPR</name>
<reference evidence="4" key="1">
    <citation type="submission" date="2020-12" db="EMBL/GenBank/DDBJ databases">
        <authorList>
            <consortium name="Molecular Ecology Group"/>
        </authorList>
    </citation>
    <scope>NUCLEOTIDE SEQUENCE</scope>
    <source>
        <strain evidence="4">TBG_1078</strain>
    </source>
</reference>
<evidence type="ECO:0000313" key="4">
    <source>
        <dbReference type="EMBL" id="CAD7670236.1"/>
    </source>
</evidence>
<keyword evidence="3" id="KW-1133">Transmembrane helix</keyword>
<feature type="region of interest" description="Disordered" evidence="2">
    <location>
        <begin position="98"/>
        <end position="119"/>
    </location>
</feature>
<dbReference type="PANTHER" id="PTHR23343:SF41">
    <property type="entry name" value="ZONA PELLUCIDA SPERM-BINDING PROTEIN 1"/>
    <property type="match status" value="1"/>
</dbReference>
<keyword evidence="3" id="KW-0812">Transmembrane</keyword>
<dbReference type="EMBL" id="CAJHUB010000654">
    <property type="protein sequence ID" value="CAD7670236.1"/>
    <property type="molecule type" value="Genomic_DNA"/>
</dbReference>
<dbReference type="Proteomes" id="UP000645828">
    <property type="component" value="Unassembled WGS sequence"/>
</dbReference>
<keyword evidence="1" id="KW-1015">Disulfide bond</keyword>
<dbReference type="GO" id="GO:0060468">
    <property type="term" value="P:prevention of polyspermy"/>
    <property type="evidence" value="ECO:0007669"/>
    <property type="project" value="TreeGrafter"/>
</dbReference>
<dbReference type="InterPro" id="IPR051148">
    <property type="entry name" value="Zona_Pellucida_Domain_gp"/>
</dbReference>
<dbReference type="CDD" id="cd00111">
    <property type="entry name" value="Trefoil"/>
    <property type="match status" value="1"/>
</dbReference>
<evidence type="ECO:0000256" key="2">
    <source>
        <dbReference type="SAM" id="MobiDB-lite"/>
    </source>
</evidence>